<organism evidence="2 3">
    <name type="scientific">Marinactinospora rubrisoli</name>
    <dbReference type="NCBI Taxonomy" id="2715399"/>
    <lineage>
        <taxon>Bacteria</taxon>
        <taxon>Bacillati</taxon>
        <taxon>Actinomycetota</taxon>
        <taxon>Actinomycetes</taxon>
        <taxon>Streptosporangiales</taxon>
        <taxon>Nocardiopsidaceae</taxon>
        <taxon>Marinactinospora</taxon>
    </lineage>
</organism>
<dbReference type="EMBL" id="JBHTBH010000014">
    <property type="protein sequence ID" value="MFC7330897.1"/>
    <property type="molecule type" value="Genomic_DNA"/>
</dbReference>
<keyword evidence="3" id="KW-1185">Reference proteome</keyword>
<keyword evidence="2" id="KW-0808">Transferase</keyword>
<proteinExistence type="predicted"/>
<evidence type="ECO:0000313" key="3">
    <source>
        <dbReference type="Proteomes" id="UP001596540"/>
    </source>
</evidence>
<dbReference type="PROSITE" id="PS51186">
    <property type="entry name" value="GNAT"/>
    <property type="match status" value="1"/>
</dbReference>
<dbReference type="SUPFAM" id="SSF55729">
    <property type="entry name" value="Acyl-CoA N-acyltransferases (Nat)"/>
    <property type="match status" value="1"/>
</dbReference>
<dbReference type="InterPro" id="IPR000182">
    <property type="entry name" value="GNAT_dom"/>
</dbReference>
<dbReference type="Proteomes" id="UP001596540">
    <property type="component" value="Unassembled WGS sequence"/>
</dbReference>
<keyword evidence="2" id="KW-0012">Acyltransferase</keyword>
<feature type="domain" description="N-acetyltransferase" evidence="1">
    <location>
        <begin position="10"/>
        <end position="150"/>
    </location>
</feature>
<gene>
    <name evidence="2" type="ORF">ACFQRF_24485</name>
</gene>
<sequence>MRGMTELHVVHTADLDPGTLADARALLDAAFDGEFSDDDWEHALGGLHMLVREGAELIGHASVVQRRLLHLGRALRAGYVEAVAVRAGHRHRGHGTALMAAVERAVRSGYELGALSSADDAVGFYTSRGWRRWRGRTSALTPAGMVRTEDDDGGVFVLPVHHPLDLDGELACDWRDGDLW</sequence>
<dbReference type="EC" id="2.3.-.-" evidence="2"/>
<evidence type="ECO:0000313" key="2">
    <source>
        <dbReference type="EMBL" id="MFC7330897.1"/>
    </source>
</evidence>
<dbReference type="Pfam" id="PF13527">
    <property type="entry name" value="Acetyltransf_9"/>
    <property type="match status" value="1"/>
</dbReference>
<dbReference type="CDD" id="cd04301">
    <property type="entry name" value="NAT_SF"/>
    <property type="match status" value="1"/>
</dbReference>
<dbReference type="RefSeq" id="WP_379873536.1">
    <property type="nucleotide sequence ID" value="NZ_JBHTBH010000014.1"/>
</dbReference>
<comment type="caution">
    <text evidence="2">The sequence shown here is derived from an EMBL/GenBank/DDBJ whole genome shotgun (WGS) entry which is preliminary data.</text>
</comment>
<name>A0ABW2KM27_9ACTN</name>
<dbReference type="InterPro" id="IPR016181">
    <property type="entry name" value="Acyl_CoA_acyltransferase"/>
</dbReference>
<protein>
    <submittedName>
        <fullName evidence="2">GNAT family N-acetyltransferase</fullName>
        <ecNumber evidence="2">2.3.-.-</ecNumber>
    </submittedName>
</protein>
<accession>A0ABW2KM27</accession>
<reference evidence="3" key="1">
    <citation type="journal article" date="2019" name="Int. J. Syst. Evol. Microbiol.">
        <title>The Global Catalogue of Microorganisms (GCM) 10K type strain sequencing project: providing services to taxonomists for standard genome sequencing and annotation.</title>
        <authorList>
            <consortium name="The Broad Institute Genomics Platform"/>
            <consortium name="The Broad Institute Genome Sequencing Center for Infectious Disease"/>
            <person name="Wu L."/>
            <person name="Ma J."/>
        </authorList>
    </citation>
    <scope>NUCLEOTIDE SEQUENCE [LARGE SCALE GENOMIC DNA]</scope>
    <source>
        <strain evidence="3">CGMCC 4.7382</strain>
    </source>
</reference>
<dbReference type="GO" id="GO:0016746">
    <property type="term" value="F:acyltransferase activity"/>
    <property type="evidence" value="ECO:0007669"/>
    <property type="project" value="UniProtKB-KW"/>
</dbReference>
<dbReference type="Gene3D" id="3.40.630.30">
    <property type="match status" value="1"/>
</dbReference>
<evidence type="ECO:0000259" key="1">
    <source>
        <dbReference type="PROSITE" id="PS51186"/>
    </source>
</evidence>